<organism evidence="2 4">
    <name type="scientific">Adineta steineri</name>
    <dbReference type="NCBI Taxonomy" id="433720"/>
    <lineage>
        <taxon>Eukaryota</taxon>
        <taxon>Metazoa</taxon>
        <taxon>Spiralia</taxon>
        <taxon>Gnathifera</taxon>
        <taxon>Rotifera</taxon>
        <taxon>Eurotatoria</taxon>
        <taxon>Bdelloidea</taxon>
        <taxon>Adinetida</taxon>
        <taxon>Adinetidae</taxon>
        <taxon>Adineta</taxon>
    </lineage>
</organism>
<evidence type="ECO:0000313" key="2">
    <source>
        <dbReference type="EMBL" id="CAF0896538.1"/>
    </source>
</evidence>
<reference evidence="2" key="1">
    <citation type="submission" date="2021-02" db="EMBL/GenBank/DDBJ databases">
        <authorList>
            <person name="Nowell W R."/>
        </authorList>
    </citation>
    <scope>NUCLEOTIDE SEQUENCE</scope>
</reference>
<evidence type="ECO:0000256" key="1">
    <source>
        <dbReference type="SAM" id="Phobius"/>
    </source>
</evidence>
<keyword evidence="1" id="KW-0472">Membrane</keyword>
<dbReference type="Proteomes" id="UP000663832">
    <property type="component" value="Unassembled WGS sequence"/>
</dbReference>
<accession>A0A813ZCH9</accession>
<keyword evidence="1" id="KW-1133">Transmembrane helix</keyword>
<dbReference type="EMBL" id="CAJNOM010000042">
    <property type="protein sequence ID" value="CAF0896538.1"/>
    <property type="molecule type" value="Genomic_DNA"/>
</dbReference>
<dbReference type="Proteomes" id="UP000663877">
    <property type="component" value="Unassembled WGS sequence"/>
</dbReference>
<dbReference type="AlphaFoldDB" id="A0A813ZCH9"/>
<proteinExistence type="predicted"/>
<evidence type="ECO:0000313" key="4">
    <source>
        <dbReference type="Proteomes" id="UP000663832"/>
    </source>
</evidence>
<comment type="caution">
    <text evidence="2">The sequence shown here is derived from an EMBL/GenBank/DDBJ whole genome shotgun (WGS) entry which is preliminary data.</text>
</comment>
<gene>
    <name evidence="3" type="ORF">BJG266_LOCUS11239</name>
    <name evidence="2" type="ORF">QVE165_LOCUS9236</name>
</gene>
<evidence type="ECO:0000313" key="3">
    <source>
        <dbReference type="EMBL" id="CAF0915547.1"/>
    </source>
</evidence>
<feature type="transmembrane region" description="Helical" evidence="1">
    <location>
        <begin position="35"/>
        <end position="62"/>
    </location>
</feature>
<protein>
    <submittedName>
        <fullName evidence="2">Uncharacterized protein</fullName>
    </submittedName>
</protein>
<name>A0A813ZCH9_9BILA</name>
<sequence length="106" mass="12848">MSRRIESSTSWARHTSSSTISSISTQNSKVTMVIWIYRIILLFILLLFIIPFALLLTPWWIWMQPFEKICPNIMNGYYRLVTWPLRISKNIRFYRTDDHFIEKLKY</sequence>
<keyword evidence="1" id="KW-0812">Transmembrane</keyword>
<keyword evidence="4" id="KW-1185">Reference proteome</keyword>
<dbReference type="OrthoDB" id="10056328at2759"/>
<dbReference type="EMBL" id="CAJNOI010000041">
    <property type="protein sequence ID" value="CAF0915547.1"/>
    <property type="molecule type" value="Genomic_DNA"/>
</dbReference>